<evidence type="ECO:0000256" key="5">
    <source>
        <dbReference type="ARBA" id="ARBA00023136"/>
    </source>
</evidence>
<sequence length="411" mass="46824">MYKIYFKQAIEMLKQNKFISLITIIGTALAIMMIMVIIVAYSIKNASISPEVNRNKTLYLKYQRMDMKDGSNFRNRNIAYSIYKNYLLPEMKTPEMISVISPSRKEVKVRSANISRNIGLESRNVDDSFWKIMSFDFVAGKPFTKDDLNTQAKKVILTESTASELFGSNDDIIGKEIQVNFKPYIVSGVIKDVSPVFEYGYSDLFLPYPSEESDICILLLKAKNKKDFDAIRNEVRNAERRYNAVDEQWTLTLFGPYDHKVQQLDKGGEEPNVKKADRKMIFIILVLLLIPAINMSGISISRIKRRTEEIGIRKTFGAKKSVILIQVLYENFITTLTGGFIGLVFSYFIILWFKRWLLGITTADAIPVQALISVPIVMSVFVACLLLNILSAGVPAYKASRMKITDSLNRK</sequence>
<dbReference type="InterPro" id="IPR025857">
    <property type="entry name" value="MacB_PCD"/>
</dbReference>
<dbReference type="Pfam" id="PF12704">
    <property type="entry name" value="MacB_PCD"/>
    <property type="match status" value="1"/>
</dbReference>
<feature type="transmembrane region" description="Helical" evidence="7">
    <location>
        <begin position="322"/>
        <end position="350"/>
    </location>
</feature>
<feature type="transmembrane region" description="Helical" evidence="7">
    <location>
        <begin position="280"/>
        <end position="301"/>
    </location>
</feature>
<comment type="subcellular location">
    <subcellularLocation>
        <location evidence="1">Cell membrane</location>
        <topology evidence="1">Multi-pass membrane protein</topology>
    </subcellularLocation>
</comment>
<evidence type="ECO:0000256" key="3">
    <source>
        <dbReference type="ARBA" id="ARBA00022692"/>
    </source>
</evidence>
<dbReference type="PANTHER" id="PTHR30572">
    <property type="entry name" value="MEMBRANE COMPONENT OF TRANSPORTER-RELATED"/>
    <property type="match status" value="1"/>
</dbReference>
<reference evidence="10 11" key="1">
    <citation type="submission" date="2020-08" db="EMBL/GenBank/DDBJ databases">
        <title>Genomic Encyclopedia of Type Strains, Phase IV (KMG-IV): sequencing the most valuable type-strain genomes for metagenomic binning, comparative biology and taxonomic classification.</title>
        <authorList>
            <person name="Goeker M."/>
        </authorList>
    </citation>
    <scope>NUCLEOTIDE SEQUENCE [LARGE SCALE GENOMIC DNA]</scope>
    <source>
        <strain evidence="10 11">DSM 104969</strain>
    </source>
</reference>
<feature type="coiled-coil region" evidence="6">
    <location>
        <begin position="221"/>
        <end position="248"/>
    </location>
</feature>
<dbReference type="RefSeq" id="WP_183306540.1">
    <property type="nucleotide sequence ID" value="NZ_JACIEP010000004.1"/>
</dbReference>
<dbReference type="GO" id="GO:0022857">
    <property type="term" value="F:transmembrane transporter activity"/>
    <property type="evidence" value="ECO:0007669"/>
    <property type="project" value="TreeGrafter"/>
</dbReference>
<evidence type="ECO:0000313" key="11">
    <source>
        <dbReference type="Proteomes" id="UP000555103"/>
    </source>
</evidence>
<keyword evidence="3 7" id="KW-0812">Transmembrane</keyword>
<feature type="domain" description="ABC3 transporter permease C-terminal" evidence="8">
    <location>
        <begin position="281"/>
        <end position="403"/>
    </location>
</feature>
<comment type="caution">
    <text evidence="10">The sequence shown here is derived from an EMBL/GenBank/DDBJ whole genome shotgun (WGS) entry which is preliminary data.</text>
</comment>
<keyword evidence="11" id="KW-1185">Reference proteome</keyword>
<keyword evidence="4 7" id="KW-1133">Transmembrane helix</keyword>
<feature type="transmembrane region" description="Helical" evidence="7">
    <location>
        <begin position="370"/>
        <end position="394"/>
    </location>
</feature>
<keyword evidence="2" id="KW-1003">Cell membrane</keyword>
<dbReference type="Proteomes" id="UP000555103">
    <property type="component" value="Unassembled WGS sequence"/>
</dbReference>
<accession>A0A840CRQ9</accession>
<keyword evidence="5 7" id="KW-0472">Membrane</keyword>
<dbReference type="AlphaFoldDB" id="A0A840CRQ9"/>
<evidence type="ECO:0000259" key="8">
    <source>
        <dbReference type="Pfam" id="PF02687"/>
    </source>
</evidence>
<dbReference type="Pfam" id="PF02687">
    <property type="entry name" value="FtsX"/>
    <property type="match status" value="1"/>
</dbReference>
<keyword evidence="6" id="KW-0175">Coiled coil</keyword>
<evidence type="ECO:0000313" key="10">
    <source>
        <dbReference type="EMBL" id="MBB4035615.1"/>
    </source>
</evidence>
<evidence type="ECO:0000256" key="7">
    <source>
        <dbReference type="SAM" id="Phobius"/>
    </source>
</evidence>
<evidence type="ECO:0000256" key="1">
    <source>
        <dbReference type="ARBA" id="ARBA00004651"/>
    </source>
</evidence>
<name>A0A840CRQ9_9BACT</name>
<feature type="transmembrane region" description="Helical" evidence="7">
    <location>
        <begin position="21"/>
        <end position="43"/>
    </location>
</feature>
<gene>
    <name evidence="10" type="ORF">GGR21_001508</name>
</gene>
<dbReference type="PANTHER" id="PTHR30572:SF18">
    <property type="entry name" value="ABC-TYPE MACROLIDE FAMILY EXPORT SYSTEM PERMEASE COMPONENT 2"/>
    <property type="match status" value="1"/>
</dbReference>
<protein>
    <submittedName>
        <fullName evidence="10">Putative ABC transport system permease protein</fullName>
    </submittedName>
</protein>
<organism evidence="10 11">
    <name type="scientific">Dysgonomonas hofstadii</name>
    <dbReference type="NCBI Taxonomy" id="637886"/>
    <lineage>
        <taxon>Bacteria</taxon>
        <taxon>Pseudomonadati</taxon>
        <taxon>Bacteroidota</taxon>
        <taxon>Bacteroidia</taxon>
        <taxon>Bacteroidales</taxon>
        <taxon>Dysgonomonadaceae</taxon>
        <taxon>Dysgonomonas</taxon>
    </lineage>
</organism>
<proteinExistence type="predicted"/>
<evidence type="ECO:0000256" key="4">
    <source>
        <dbReference type="ARBA" id="ARBA00022989"/>
    </source>
</evidence>
<evidence type="ECO:0000256" key="6">
    <source>
        <dbReference type="SAM" id="Coils"/>
    </source>
</evidence>
<dbReference type="GO" id="GO:0005886">
    <property type="term" value="C:plasma membrane"/>
    <property type="evidence" value="ECO:0007669"/>
    <property type="project" value="UniProtKB-SubCell"/>
</dbReference>
<evidence type="ECO:0000259" key="9">
    <source>
        <dbReference type="Pfam" id="PF12704"/>
    </source>
</evidence>
<dbReference type="InterPro" id="IPR050250">
    <property type="entry name" value="Macrolide_Exporter_MacB"/>
</dbReference>
<dbReference type="EMBL" id="JACIEP010000004">
    <property type="protein sequence ID" value="MBB4035615.1"/>
    <property type="molecule type" value="Genomic_DNA"/>
</dbReference>
<dbReference type="InterPro" id="IPR003838">
    <property type="entry name" value="ABC3_permease_C"/>
</dbReference>
<feature type="domain" description="MacB-like periplasmic core" evidence="9">
    <location>
        <begin position="20"/>
        <end position="237"/>
    </location>
</feature>
<evidence type="ECO:0000256" key="2">
    <source>
        <dbReference type="ARBA" id="ARBA00022475"/>
    </source>
</evidence>